<keyword evidence="3" id="KW-0489">Methyltransferase</keyword>
<dbReference type="GO" id="GO:0003677">
    <property type="term" value="F:DNA binding"/>
    <property type="evidence" value="ECO:0007669"/>
    <property type="project" value="InterPro"/>
</dbReference>
<dbReference type="GO" id="GO:0009007">
    <property type="term" value="F:site-specific DNA-methyltransferase (adenine-specific) activity"/>
    <property type="evidence" value="ECO:0007669"/>
    <property type="project" value="UniProtKB-EC"/>
</dbReference>
<dbReference type="InterPro" id="IPR002052">
    <property type="entry name" value="DNA_methylase_N6_adenine_CS"/>
</dbReference>
<sequence length="632" mass="72861">MNFEKLDMKTINFTDENIKKIAEIFPNVVSEDENGKVIDFEALKQELSGNIVEGYKERYSLNWPGKREAQLKANTPTTKTLRPCIEESVNFDTTENLYIEGDNLDVLKILQEGYLNKIKMIYIDPPYNTGKDFVYKDNFTRSSEEELLESGQIDEDGGKLVANVESNGRYHSDWLSMMYPRLKLARNLLKEDGVIFISIDDNEVHNLRKICDEIFGENNFVAKLVWENKEGGGGSDSKLFRIKHEYCIVYAKNINSFAIFGEEINNEERYTEIDEFVDTRGRHLLRKLADNGLGYIASLDFPISDDKGNIVYPNKDGEKIRRWMWGKEKVEWGKKNGYIVFKRDNKGELTVYNKIYLKADNEGNPIERTKTPLGVINDYSTTKSTKKLAELFGKKVFDYSKPIEYISWLINRSLNGIERNIILDFFSGSATTAHSVMKLNSEDDGNRKFIMVQIPELTDEKSEAYKAKYKNICEIGKERIRRVGKKIVEESGKTDLDIGFRVLKLDSSNMKDIYFTPQELGQSQIDYSVDNIKDDRTDLDLLFGVLIDWGVDLTLPIIKETIQEKVCYFVDSDSLCAYFGNDINEEFIKELAKKEALRFVFKDSSFGNNDDLKDNVSQIFRQLNPKAEIKVI</sequence>
<dbReference type="EC" id="2.1.1.72" evidence="2"/>
<evidence type="ECO:0000256" key="6">
    <source>
        <dbReference type="ARBA" id="ARBA00047942"/>
    </source>
</evidence>
<evidence type="ECO:0000256" key="2">
    <source>
        <dbReference type="ARBA" id="ARBA00011900"/>
    </source>
</evidence>
<evidence type="ECO:0000256" key="3">
    <source>
        <dbReference type="ARBA" id="ARBA00022603"/>
    </source>
</evidence>
<dbReference type="InterPro" id="IPR002295">
    <property type="entry name" value="N4/N6-MTase_EcoPI_Mod-like"/>
</dbReference>
<dbReference type="InterPro" id="IPR029063">
    <property type="entry name" value="SAM-dependent_MTases_sf"/>
</dbReference>
<dbReference type="Gene3D" id="3.40.50.150">
    <property type="entry name" value="Vaccinia Virus protein VP39"/>
    <property type="match status" value="1"/>
</dbReference>
<comment type="catalytic activity">
    <reaction evidence="6">
        <text>a 2'-deoxyadenosine in DNA + S-adenosyl-L-methionine = an N(6)-methyl-2'-deoxyadenosine in DNA + S-adenosyl-L-homocysteine + H(+)</text>
        <dbReference type="Rhea" id="RHEA:15197"/>
        <dbReference type="Rhea" id="RHEA-COMP:12418"/>
        <dbReference type="Rhea" id="RHEA-COMP:12419"/>
        <dbReference type="ChEBI" id="CHEBI:15378"/>
        <dbReference type="ChEBI" id="CHEBI:57856"/>
        <dbReference type="ChEBI" id="CHEBI:59789"/>
        <dbReference type="ChEBI" id="CHEBI:90615"/>
        <dbReference type="ChEBI" id="CHEBI:90616"/>
        <dbReference type="EC" id="2.1.1.72"/>
    </reaction>
</comment>
<proteinExistence type="inferred from homology"/>
<reference evidence="8" key="1">
    <citation type="journal article" date="2023" name="Microorganisms">
        <title>Genomic Characterization of Arcobacter butzleri Strains Isolated from Various Sources in Lithuania.</title>
        <authorList>
            <person name="Uljanovas D."/>
            <person name="Golz G."/>
            <person name="Fleischmann S."/>
            <person name="Kudirkiene E."/>
            <person name="Kasetiene N."/>
            <person name="Grineviciene A."/>
            <person name="Tamuleviciene E."/>
            <person name="Aksomaitiene J."/>
            <person name="Alter T."/>
            <person name="Malakauskas M."/>
        </authorList>
    </citation>
    <scope>NUCLEOTIDE SEQUENCE</scope>
    <source>
        <strain evidence="8">W48</strain>
    </source>
</reference>
<evidence type="ECO:0000259" key="7">
    <source>
        <dbReference type="Pfam" id="PF01555"/>
    </source>
</evidence>
<dbReference type="SUPFAM" id="SSF53335">
    <property type="entry name" value="S-adenosyl-L-methionine-dependent methyltransferases"/>
    <property type="match status" value="1"/>
</dbReference>
<dbReference type="GO" id="GO:0032259">
    <property type="term" value="P:methylation"/>
    <property type="evidence" value="ECO:0007669"/>
    <property type="project" value="UniProtKB-KW"/>
</dbReference>
<dbReference type="AlphaFoldDB" id="A0AAW7Q7A8"/>
<dbReference type="EMBL" id="JAQJJC010000014">
    <property type="protein sequence ID" value="MDN5114816.1"/>
    <property type="molecule type" value="Genomic_DNA"/>
</dbReference>
<reference evidence="8" key="2">
    <citation type="submission" date="2023-01" db="EMBL/GenBank/DDBJ databases">
        <authorList>
            <person name="Uljanovas D."/>
        </authorList>
    </citation>
    <scope>NUCLEOTIDE SEQUENCE</scope>
    <source>
        <strain evidence="8">W48</strain>
    </source>
</reference>
<evidence type="ECO:0000256" key="1">
    <source>
        <dbReference type="ARBA" id="ARBA00006594"/>
    </source>
</evidence>
<comment type="caution">
    <text evidence="8">The sequence shown here is derived from an EMBL/GenBank/DDBJ whole genome shotgun (WGS) entry which is preliminary data.</text>
</comment>
<dbReference type="InterPro" id="IPR002941">
    <property type="entry name" value="DNA_methylase_N4/N6"/>
</dbReference>
<accession>A0AAW7Q7A8</accession>
<protein>
    <recommendedName>
        <fullName evidence="2">site-specific DNA-methyltransferase (adenine-specific)</fullName>
        <ecNumber evidence="2">2.1.1.72</ecNumber>
    </recommendedName>
</protein>
<comment type="similarity">
    <text evidence="1">Belongs to the N(4)/N(6)-methyltransferase family.</text>
</comment>
<organism evidence="8 9">
    <name type="scientific">Aliarcobacter butzleri</name>
    <dbReference type="NCBI Taxonomy" id="28197"/>
    <lineage>
        <taxon>Bacteria</taxon>
        <taxon>Pseudomonadati</taxon>
        <taxon>Campylobacterota</taxon>
        <taxon>Epsilonproteobacteria</taxon>
        <taxon>Campylobacterales</taxon>
        <taxon>Arcobacteraceae</taxon>
        <taxon>Aliarcobacter</taxon>
    </lineage>
</organism>
<dbReference type="PRINTS" id="PR00506">
    <property type="entry name" value="D21N6MTFRASE"/>
</dbReference>
<dbReference type="Pfam" id="PF01555">
    <property type="entry name" value="N6_N4_Mtase"/>
    <property type="match status" value="1"/>
</dbReference>
<dbReference type="PIRSF" id="PIRSF015855">
    <property type="entry name" value="TypeIII_Mtase_mKpnI"/>
    <property type="match status" value="1"/>
</dbReference>
<dbReference type="PROSITE" id="PS00092">
    <property type="entry name" value="N6_MTASE"/>
    <property type="match status" value="1"/>
</dbReference>
<dbReference type="GO" id="GO:0008170">
    <property type="term" value="F:N-methyltransferase activity"/>
    <property type="evidence" value="ECO:0007669"/>
    <property type="project" value="InterPro"/>
</dbReference>
<name>A0AAW7Q7A8_9BACT</name>
<keyword evidence="4" id="KW-0808">Transferase</keyword>
<keyword evidence="5" id="KW-0949">S-adenosyl-L-methionine</keyword>
<gene>
    <name evidence="8" type="ORF">PJV88_09270</name>
</gene>
<evidence type="ECO:0000313" key="9">
    <source>
        <dbReference type="Proteomes" id="UP001170713"/>
    </source>
</evidence>
<evidence type="ECO:0000313" key="8">
    <source>
        <dbReference type="EMBL" id="MDN5114816.1"/>
    </source>
</evidence>
<feature type="domain" description="DNA methylase N-4/N-6" evidence="7">
    <location>
        <begin position="118"/>
        <end position="453"/>
    </location>
</feature>
<evidence type="ECO:0000256" key="4">
    <source>
        <dbReference type="ARBA" id="ARBA00022679"/>
    </source>
</evidence>
<evidence type="ECO:0000256" key="5">
    <source>
        <dbReference type="ARBA" id="ARBA00022691"/>
    </source>
</evidence>
<dbReference type="Proteomes" id="UP001170713">
    <property type="component" value="Unassembled WGS sequence"/>
</dbReference>
<dbReference type="RefSeq" id="WP_301343194.1">
    <property type="nucleotide sequence ID" value="NZ_JAQJJC010000014.1"/>
</dbReference>